<protein>
    <submittedName>
        <fullName evidence="1">Uncharacterized protein</fullName>
    </submittedName>
</protein>
<dbReference type="AlphaFoldDB" id="A0A9N9QIK3"/>
<evidence type="ECO:0000313" key="1">
    <source>
        <dbReference type="EMBL" id="CAG9760128.1"/>
    </source>
</evidence>
<evidence type="ECO:0000313" key="2">
    <source>
        <dbReference type="Proteomes" id="UP001152799"/>
    </source>
</evidence>
<keyword evidence="2" id="KW-1185">Reference proteome</keyword>
<sequence>MPRRRTNVISEEPSLQLTAASSTLHTTAHSVHTVFSIENFDSSKKFDRWLMRLESAFMIFEVPDIKKCAYLLHYMGPDAYDMLCDKISPKKPDLLTYEETVEIMQLHYNPEPLEIAEIFRFLQSLMVQDN</sequence>
<accession>A0A9N9QIK3</accession>
<dbReference type="OrthoDB" id="6770165at2759"/>
<dbReference type="EMBL" id="OU892277">
    <property type="protein sequence ID" value="CAG9760128.1"/>
    <property type="molecule type" value="Genomic_DNA"/>
</dbReference>
<gene>
    <name evidence="1" type="ORF">CEUTPL_LOCUS864</name>
</gene>
<proteinExistence type="predicted"/>
<name>A0A9N9QIK3_9CUCU</name>
<organism evidence="1 2">
    <name type="scientific">Ceutorhynchus assimilis</name>
    <name type="common">cabbage seed weevil</name>
    <dbReference type="NCBI Taxonomy" id="467358"/>
    <lineage>
        <taxon>Eukaryota</taxon>
        <taxon>Metazoa</taxon>
        <taxon>Ecdysozoa</taxon>
        <taxon>Arthropoda</taxon>
        <taxon>Hexapoda</taxon>
        <taxon>Insecta</taxon>
        <taxon>Pterygota</taxon>
        <taxon>Neoptera</taxon>
        <taxon>Endopterygota</taxon>
        <taxon>Coleoptera</taxon>
        <taxon>Polyphaga</taxon>
        <taxon>Cucujiformia</taxon>
        <taxon>Curculionidae</taxon>
        <taxon>Ceutorhynchinae</taxon>
        <taxon>Ceutorhynchus</taxon>
    </lineage>
</organism>
<reference evidence="1" key="1">
    <citation type="submission" date="2022-01" db="EMBL/GenBank/DDBJ databases">
        <authorList>
            <person name="King R."/>
        </authorList>
    </citation>
    <scope>NUCLEOTIDE SEQUENCE</scope>
</reference>
<dbReference type="Proteomes" id="UP001152799">
    <property type="component" value="Chromosome 1"/>
</dbReference>